<evidence type="ECO:0000313" key="1">
    <source>
        <dbReference type="EMBL" id="CAB4135611.1"/>
    </source>
</evidence>
<dbReference type="EMBL" id="LR797180">
    <property type="protein sequence ID" value="CAB4192077.1"/>
    <property type="molecule type" value="Genomic_DNA"/>
</dbReference>
<dbReference type="EMBL" id="LR797130">
    <property type="protein sequence ID" value="CAB4188763.1"/>
    <property type="molecule type" value="Genomic_DNA"/>
</dbReference>
<dbReference type="EMBL" id="LR797492">
    <property type="protein sequence ID" value="CAB4220179.1"/>
    <property type="molecule type" value="Genomic_DNA"/>
</dbReference>
<dbReference type="EMBL" id="LR796917">
    <property type="protein sequence ID" value="CAB4175252.1"/>
    <property type="molecule type" value="Genomic_DNA"/>
</dbReference>
<dbReference type="EMBL" id="LR797434">
    <property type="protein sequence ID" value="CAB4216062.1"/>
    <property type="molecule type" value="Genomic_DNA"/>
</dbReference>
<dbReference type="EMBL" id="LR796709">
    <property type="protein sequence ID" value="CAB4160754.1"/>
    <property type="molecule type" value="Genomic_DNA"/>
</dbReference>
<evidence type="ECO:0000313" key="4">
    <source>
        <dbReference type="EMBL" id="CAB4160754.1"/>
    </source>
</evidence>
<dbReference type="EMBL" id="LR796980">
    <property type="protein sequence ID" value="CAB4179240.1"/>
    <property type="molecule type" value="Genomic_DNA"/>
</dbReference>
<dbReference type="EMBL" id="LR798423">
    <property type="protein sequence ID" value="CAB5230789.1"/>
    <property type="molecule type" value="Genomic_DNA"/>
</dbReference>
<dbReference type="EMBL" id="LR796548">
    <property type="protein sequence ID" value="CAB4150999.1"/>
    <property type="molecule type" value="Genomic_DNA"/>
</dbReference>
<dbReference type="EMBL" id="LR796305">
    <property type="protein sequence ID" value="CAB4135611.1"/>
    <property type="molecule type" value="Genomic_DNA"/>
</dbReference>
<evidence type="ECO:0000313" key="3">
    <source>
        <dbReference type="EMBL" id="CAB4150999.1"/>
    </source>
</evidence>
<proteinExistence type="predicted"/>
<evidence type="ECO:0000313" key="6">
    <source>
        <dbReference type="EMBL" id="CAB4179240.1"/>
    </source>
</evidence>
<gene>
    <name evidence="6" type="ORF">UFOVP1031_44</name>
    <name evidence="7" type="ORF">UFOVP1172_91</name>
    <name evidence="8" type="ORF">UFOVP1240_153</name>
    <name evidence="9" type="ORF">UFOVP1486_53</name>
    <name evidence="11" type="ORF">UFOVP1578_116</name>
    <name evidence="10" type="ORF">UFOVP1630_108</name>
    <name evidence="1" type="ORF">UFOVP288_13</name>
    <name evidence="2" type="ORF">UFOVP483_26</name>
    <name evidence="3" type="ORF">UFOVP573_102</name>
    <name evidence="4" type="ORF">UFOVP769_13</name>
    <name evidence="5" type="ORF">UFOVP962_138</name>
</gene>
<evidence type="ECO:0000313" key="5">
    <source>
        <dbReference type="EMBL" id="CAB4175252.1"/>
    </source>
</evidence>
<evidence type="ECO:0000313" key="11">
    <source>
        <dbReference type="EMBL" id="CAB5230789.1"/>
    </source>
</evidence>
<name>A0A6J5PVR5_9CAUD</name>
<evidence type="ECO:0000313" key="7">
    <source>
        <dbReference type="EMBL" id="CAB4188763.1"/>
    </source>
</evidence>
<evidence type="ECO:0000313" key="2">
    <source>
        <dbReference type="EMBL" id="CAB4146064.1"/>
    </source>
</evidence>
<dbReference type="EMBL" id="LR796461">
    <property type="protein sequence ID" value="CAB4146064.1"/>
    <property type="molecule type" value="Genomic_DNA"/>
</dbReference>
<sequence length="136" mass="15365">MPISVYDINTFLKADATLTSIAGKVMNFFPVLGYGTETPPFAIYYYNPSIPSVESYWNRYDAIRYSVYDSNVDRLFQISERMIYLLGRGDQIQGTVPSANVRVVSSQLVGTGLSEPLEKEGWYQMDLDFSVFSVSL</sequence>
<reference evidence="5" key="1">
    <citation type="submission" date="2020-05" db="EMBL/GenBank/DDBJ databases">
        <authorList>
            <person name="Chiriac C."/>
            <person name="Salcher M."/>
            <person name="Ghai R."/>
            <person name="Kavagutti S V."/>
        </authorList>
    </citation>
    <scope>NUCLEOTIDE SEQUENCE</scope>
</reference>
<evidence type="ECO:0000313" key="9">
    <source>
        <dbReference type="EMBL" id="CAB4216062.1"/>
    </source>
</evidence>
<accession>A0A6J5PVR5</accession>
<evidence type="ECO:0000313" key="10">
    <source>
        <dbReference type="EMBL" id="CAB4220179.1"/>
    </source>
</evidence>
<organism evidence="5">
    <name type="scientific">uncultured Caudovirales phage</name>
    <dbReference type="NCBI Taxonomy" id="2100421"/>
    <lineage>
        <taxon>Viruses</taxon>
        <taxon>Duplodnaviria</taxon>
        <taxon>Heunggongvirae</taxon>
        <taxon>Uroviricota</taxon>
        <taxon>Caudoviricetes</taxon>
        <taxon>Peduoviridae</taxon>
        <taxon>Maltschvirus</taxon>
        <taxon>Maltschvirus maltsch</taxon>
    </lineage>
</organism>
<evidence type="ECO:0000313" key="8">
    <source>
        <dbReference type="EMBL" id="CAB4192077.1"/>
    </source>
</evidence>
<protein>
    <submittedName>
        <fullName evidence="5">Uncharacterized protein</fullName>
    </submittedName>
</protein>